<evidence type="ECO:0000313" key="3">
    <source>
        <dbReference type="EMBL" id="KAF4510732.1"/>
    </source>
</evidence>
<feature type="region of interest" description="Disordered" evidence="1">
    <location>
        <begin position="148"/>
        <end position="219"/>
    </location>
</feature>
<sequence>MASRWIVGGRDAFGPVQRRMPSSSCCIDRPTCTSFSLSETRSTISRRACLSGLGLFLYASSSIILSLALSLQLVSRSAEVPRRGEEDIRGALPLALWVLSLVRGSTGRRRFIGEVQQALWRARRDMTMIRRRAEGVVLRGGGVRRLRGVVGHGGESSRRGRRPGSYALLDGADEGGKDWSRARSSRRWGGQTSEQDDKPSRAESPSEGRTCPMEREGENVGTVGIDADRCTSSRPSTSRERWLRVLSSSAANHVARHRRMYICTSTQTGNMSTRVARARWYLHQEASLARASACPVPWLHVP</sequence>
<feature type="compositionally biased region" description="Basic and acidic residues" evidence="1">
    <location>
        <begin position="195"/>
        <end position="218"/>
    </location>
</feature>
<evidence type="ECO:0000256" key="2">
    <source>
        <dbReference type="SAM" id="Phobius"/>
    </source>
</evidence>
<keyword evidence="2" id="KW-0812">Transmembrane</keyword>
<dbReference type="Proteomes" id="UP000557566">
    <property type="component" value="Unassembled WGS sequence"/>
</dbReference>
<keyword evidence="2" id="KW-1133">Transmembrane helix</keyword>
<proteinExistence type="predicted"/>
<dbReference type="EMBL" id="JAAVMX010000003">
    <property type="protein sequence ID" value="KAF4510732.1"/>
    <property type="molecule type" value="Genomic_DNA"/>
</dbReference>
<accession>A0A8H4PUL7</accession>
<keyword evidence="2" id="KW-0472">Membrane</keyword>
<keyword evidence="4" id="KW-1185">Reference proteome</keyword>
<reference evidence="3 4" key="1">
    <citation type="journal article" date="2020" name="Genome Biol. Evol.">
        <title>A new high-quality draft genome assembly of the Chinese cordyceps Ophiocordyceps sinensis.</title>
        <authorList>
            <person name="Shu R."/>
            <person name="Zhang J."/>
            <person name="Meng Q."/>
            <person name="Zhang H."/>
            <person name="Zhou G."/>
            <person name="Li M."/>
            <person name="Wu P."/>
            <person name="Zhao Y."/>
            <person name="Chen C."/>
            <person name="Qin Q."/>
        </authorList>
    </citation>
    <scope>NUCLEOTIDE SEQUENCE [LARGE SCALE GENOMIC DNA]</scope>
    <source>
        <strain evidence="3 4">IOZ07</strain>
    </source>
</reference>
<evidence type="ECO:0000256" key="1">
    <source>
        <dbReference type="SAM" id="MobiDB-lite"/>
    </source>
</evidence>
<dbReference type="AlphaFoldDB" id="A0A8H4PUL7"/>
<protein>
    <submittedName>
        <fullName evidence="3">Uncharacterized protein</fullName>
    </submittedName>
</protein>
<comment type="caution">
    <text evidence="3">The sequence shown here is derived from an EMBL/GenBank/DDBJ whole genome shotgun (WGS) entry which is preliminary data.</text>
</comment>
<name>A0A8H4PUL7_9HYPO</name>
<gene>
    <name evidence="3" type="ORF">G6O67_002601</name>
</gene>
<organism evidence="3 4">
    <name type="scientific">Ophiocordyceps sinensis</name>
    <dbReference type="NCBI Taxonomy" id="72228"/>
    <lineage>
        <taxon>Eukaryota</taxon>
        <taxon>Fungi</taxon>
        <taxon>Dikarya</taxon>
        <taxon>Ascomycota</taxon>
        <taxon>Pezizomycotina</taxon>
        <taxon>Sordariomycetes</taxon>
        <taxon>Hypocreomycetidae</taxon>
        <taxon>Hypocreales</taxon>
        <taxon>Ophiocordycipitaceae</taxon>
        <taxon>Ophiocordyceps</taxon>
    </lineage>
</organism>
<evidence type="ECO:0000313" key="4">
    <source>
        <dbReference type="Proteomes" id="UP000557566"/>
    </source>
</evidence>
<feature type="transmembrane region" description="Helical" evidence="2">
    <location>
        <begin position="48"/>
        <end position="68"/>
    </location>
</feature>